<dbReference type="Gene3D" id="1.20.140.10">
    <property type="entry name" value="Butyryl-CoA Dehydrogenase, subunit A, domain 3"/>
    <property type="match status" value="1"/>
</dbReference>
<proteinExistence type="inferred from homology"/>
<gene>
    <name evidence="5" type="ORF">JX265_004249</name>
</gene>
<dbReference type="InterPro" id="IPR009100">
    <property type="entry name" value="AcylCoA_DH/oxidase_NM_dom_sf"/>
</dbReference>
<evidence type="ECO:0000256" key="2">
    <source>
        <dbReference type="ARBA" id="ARBA00022630"/>
    </source>
</evidence>
<organism evidence="5 6">
    <name type="scientific">Neoarthrinium moseri</name>
    <dbReference type="NCBI Taxonomy" id="1658444"/>
    <lineage>
        <taxon>Eukaryota</taxon>
        <taxon>Fungi</taxon>
        <taxon>Dikarya</taxon>
        <taxon>Ascomycota</taxon>
        <taxon>Pezizomycotina</taxon>
        <taxon>Sordariomycetes</taxon>
        <taxon>Xylariomycetidae</taxon>
        <taxon>Amphisphaeriales</taxon>
        <taxon>Apiosporaceae</taxon>
        <taxon>Neoarthrinium</taxon>
    </lineage>
</organism>
<dbReference type="PANTHER" id="PTHR42707">
    <property type="entry name" value="ACYL-COA DEHYDROGENASE"/>
    <property type="match status" value="1"/>
</dbReference>
<dbReference type="InterPro" id="IPR052904">
    <property type="entry name" value="Acyl-CoA_dehydrogenase-like"/>
</dbReference>
<dbReference type="Pfam" id="PF00441">
    <property type="entry name" value="Acyl-CoA_dh_1"/>
    <property type="match status" value="1"/>
</dbReference>
<keyword evidence="3" id="KW-0274">FAD</keyword>
<sequence length="631" mass="69430">MEPSSATKGFFQKLPTVGNQFLEDDTVQRVLKLFVPQDILSKEATEIEQLCEDALDPVVLDWVSDAERNQPYVSGGGKNAFGQPNSSKLVLSEGWRQLQNLGFEKGLSAQGYEPGLEQYTRIVQYMRLVLWEGSSANTSCPQAMQDGASRLLQRQLSKDGLNPTDRKVFQNAFDHLVSRDPKNAWTSGQWMTERPGGSDVSQSETVATYAPLSPDSPLCDPAEGIPLGPWSISGFKWFSSATDSNMAILLAKTPRGLSAFYAPMRRHNPSLVTSATGKSGGGWELNGVSISRLKNKMGTKSLPTAELELDGMRGWLIGEEGKGIREISTILTITRVRTSVGGLGYLSRSLAVARAFAKVREVGAGRGARIKLSDNPLHMKTLSDVTVEYHGLMLFAFYSAYVMGMEEHPSSKMPPPSSAIARITPSRELVSPLLRVLTPILKAYCSKQCITQIYTCMESLGGVGYLENSETEYLNIARLFRDACVLSIWEGTTDVLSTDLIRALKHPREGPASMKALDQLICAAVQGRNEKITKAWEAVKHEVERTSQADLLNRAREILWRISEVLIGGLHEVDSCTGDDPRSREICHRYLLKKDLSGHPVVERNSKDELAACQAIVFGGRGKTTEWASKL</sequence>
<reference evidence="5" key="1">
    <citation type="submission" date="2021-03" db="EMBL/GenBank/DDBJ databases">
        <title>Revisited historic fungal species revealed as producer of novel bioactive compounds through whole genome sequencing and comparative genomics.</title>
        <authorList>
            <person name="Vignolle G.A."/>
            <person name="Hochenegger N."/>
            <person name="Mach R.L."/>
            <person name="Mach-Aigner A.R."/>
            <person name="Javad Rahimi M."/>
            <person name="Salim K.A."/>
            <person name="Chan C.M."/>
            <person name="Lim L.B.L."/>
            <person name="Cai F."/>
            <person name="Druzhinina I.S."/>
            <person name="U'Ren J.M."/>
            <person name="Derntl C."/>
        </authorList>
    </citation>
    <scope>NUCLEOTIDE SEQUENCE</scope>
    <source>
        <strain evidence="5">TUCIM 5799</strain>
    </source>
</reference>
<evidence type="ECO:0000313" key="6">
    <source>
        <dbReference type="Proteomes" id="UP000829685"/>
    </source>
</evidence>
<dbReference type="GO" id="GO:0003995">
    <property type="term" value="F:acyl-CoA dehydrogenase activity"/>
    <property type="evidence" value="ECO:0007669"/>
    <property type="project" value="TreeGrafter"/>
</dbReference>
<dbReference type="Proteomes" id="UP000829685">
    <property type="component" value="Unassembled WGS sequence"/>
</dbReference>
<keyword evidence="2" id="KW-0285">Flavoprotein</keyword>
<protein>
    <recommendedName>
        <fullName evidence="4">Acyl-CoA dehydrogenase/oxidase C-terminal domain-containing protein</fullName>
    </recommendedName>
</protein>
<dbReference type="InterPro" id="IPR036250">
    <property type="entry name" value="AcylCo_DH-like_C"/>
</dbReference>
<dbReference type="SUPFAM" id="SSF47203">
    <property type="entry name" value="Acyl-CoA dehydrogenase C-terminal domain-like"/>
    <property type="match status" value="1"/>
</dbReference>
<accession>A0A9P9WQI7</accession>
<evidence type="ECO:0000313" key="5">
    <source>
        <dbReference type="EMBL" id="KAI1875191.1"/>
    </source>
</evidence>
<comment type="similarity">
    <text evidence="1">Belongs to the acyl-CoA dehydrogenase family.</text>
</comment>
<dbReference type="PANTHER" id="PTHR42707:SF2">
    <property type="entry name" value="ACD11 DEHYDROGENASE"/>
    <property type="match status" value="1"/>
</dbReference>
<feature type="domain" description="Acyl-CoA dehydrogenase/oxidase C-terminal" evidence="4">
    <location>
        <begin position="321"/>
        <end position="504"/>
    </location>
</feature>
<dbReference type="InterPro" id="IPR009075">
    <property type="entry name" value="AcylCo_DH/oxidase_C"/>
</dbReference>
<evidence type="ECO:0000256" key="3">
    <source>
        <dbReference type="ARBA" id="ARBA00022827"/>
    </source>
</evidence>
<evidence type="ECO:0000259" key="4">
    <source>
        <dbReference type="Pfam" id="PF00441"/>
    </source>
</evidence>
<dbReference type="SUPFAM" id="SSF56645">
    <property type="entry name" value="Acyl-CoA dehydrogenase NM domain-like"/>
    <property type="match status" value="1"/>
</dbReference>
<keyword evidence="6" id="KW-1185">Reference proteome</keyword>
<name>A0A9P9WQI7_9PEZI</name>
<dbReference type="AlphaFoldDB" id="A0A9P9WQI7"/>
<dbReference type="Gene3D" id="2.40.110.20">
    <property type="match status" value="1"/>
</dbReference>
<comment type="caution">
    <text evidence="5">The sequence shown here is derived from an EMBL/GenBank/DDBJ whole genome shotgun (WGS) entry which is preliminary data.</text>
</comment>
<evidence type="ECO:0000256" key="1">
    <source>
        <dbReference type="ARBA" id="ARBA00009347"/>
    </source>
</evidence>
<dbReference type="EMBL" id="JAFIMR010000008">
    <property type="protein sequence ID" value="KAI1875191.1"/>
    <property type="molecule type" value="Genomic_DNA"/>
</dbReference>